<evidence type="ECO:0000256" key="5">
    <source>
        <dbReference type="SAM" id="Phobius"/>
    </source>
</evidence>
<keyword evidence="3 5" id="KW-1133">Transmembrane helix</keyword>
<protein>
    <submittedName>
        <fullName evidence="7">Uncharacterized protein DUF1232</fullName>
    </submittedName>
</protein>
<comment type="subcellular location">
    <subcellularLocation>
        <location evidence="1">Endomembrane system</location>
        <topology evidence="1">Multi-pass membrane protein</topology>
    </subcellularLocation>
</comment>
<feature type="transmembrane region" description="Helical" evidence="5">
    <location>
        <begin position="56"/>
        <end position="77"/>
    </location>
</feature>
<reference evidence="7 8" key="1">
    <citation type="submission" date="2018-06" db="EMBL/GenBank/DDBJ databases">
        <title>Genomic Encyclopedia of Type Strains, Phase IV (KMG-IV): sequencing the most valuable type-strain genomes for metagenomic binning, comparative biology and taxonomic classification.</title>
        <authorList>
            <person name="Goeker M."/>
        </authorList>
    </citation>
    <scope>NUCLEOTIDE SEQUENCE [LARGE SCALE GENOMIC DNA]</scope>
    <source>
        <strain evidence="7 8">DSM 18048</strain>
    </source>
</reference>
<evidence type="ECO:0000259" key="6">
    <source>
        <dbReference type="Pfam" id="PF06803"/>
    </source>
</evidence>
<sequence length="140" mass="15041">MIAKLKTAARLLKRDVLALSIAARDPRTPAHAKLFALFVVAYALSPIDLIPDFIPVLGYLDDVILVPLGLWLALRMIPGDVMTDARAKAATMTRRGKSVVGALIVVLLWGVLVAVAWWAWSNHAKSPSAIVPIHTSGAVT</sequence>
<keyword evidence="4 5" id="KW-0472">Membrane</keyword>
<evidence type="ECO:0000256" key="4">
    <source>
        <dbReference type="ARBA" id="ARBA00023136"/>
    </source>
</evidence>
<evidence type="ECO:0000256" key="3">
    <source>
        <dbReference type="ARBA" id="ARBA00022989"/>
    </source>
</evidence>
<evidence type="ECO:0000313" key="7">
    <source>
        <dbReference type="EMBL" id="PYE55710.1"/>
    </source>
</evidence>
<dbReference type="EMBL" id="QJSX01000002">
    <property type="protein sequence ID" value="PYE55710.1"/>
    <property type="molecule type" value="Genomic_DNA"/>
</dbReference>
<evidence type="ECO:0000313" key="8">
    <source>
        <dbReference type="Proteomes" id="UP000248326"/>
    </source>
</evidence>
<dbReference type="GO" id="GO:0012505">
    <property type="term" value="C:endomembrane system"/>
    <property type="evidence" value="ECO:0007669"/>
    <property type="project" value="UniProtKB-SubCell"/>
</dbReference>
<accession>A0A318S999</accession>
<evidence type="ECO:0000256" key="1">
    <source>
        <dbReference type="ARBA" id="ARBA00004127"/>
    </source>
</evidence>
<dbReference type="Pfam" id="PF06803">
    <property type="entry name" value="DUF1232"/>
    <property type="match status" value="1"/>
</dbReference>
<evidence type="ECO:0000256" key="2">
    <source>
        <dbReference type="ARBA" id="ARBA00022692"/>
    </source>
</evidence>
<feature type="domain" description="DUF1232" evidence="6">
    <location>
        <begin position="32"/>
        <end position="68"/>
    </location>
</feature>
<proteinExistence type="predicted"/>
<dbReference type="OrthoDB" id="9800202at2"/>
<feature type="transmembrane region" description="Helical" evidence="5">
    <location>
        <begin position="98"/>
        <end position="120"/>
    </location>
</feature>
<dbReference type="InterPro" id="IPR010652">
    <property type="entry name" value="DUF1232"/>
</dbReference>
<gene>
    <name evidence="7" type="ORF">DES52_10273</name>
</gene>
<dbReference type="Proteomes" id="UP000248326">
    <property type="component" value="Unassembled WGS sequence"/>
</dbReference>
<name>A0A318S999_9DEIO</name>
<organism evidence="7 8">
    <name type="scientific">Deinococcus yavapaiensis KR-236</name>
    <dbReference type="NCBI Taxonomy" id="694435"/>
    <lineage>
        <taxon>Bacteria</taxon>
        <taxon>Thermotogati</taxon>
        <taxon>Deinococcota</taxon>
        <taxon>Deinococci</taxon>
        <taxon>Deinococcales</taxon>
        <taxon>Deinococcaceae</taxon>
        <taxon>Deinococcus</taxon>
    </lineage>
</organism>
<dbReference type="AlphaFoldDB" id="A0A318S999"/>
<keyword evidence="2 5" id="KW-0812">Transmembrane</keyword>
<dbReference type="RefSeq" id="WP_110885272.1">
    <property type="nucleotide sequence ID" value="NZ_QJSX01000002.1"/>
</dbReference>
<keyword evidence="8" id="KW-1185">Reference proteome</keyword>
<comment type="caution">
    <text evidence="7">The sequence shown here is derived from an EMBL/GenBank/DDBJ whole genome shotgun (WGS) entry which is preliminary data.</text>
</comment>